<evidence type="ECO:0000256" key="1">
    <source>
        <dbReference type="PROSITE-ProRule" id="PRU00169"/>
    </source>
</evidence>
<dbReference type="PROSITE" id="PS50110">
    <property type="entry name" value="RESPONSE_REGULATORY"/>
    <property type="match status" value="1"/>
</dbReference>
<feature type="domain" description="Response regulatory" evidence="2">
    <location>
        <begin position="6"/>
        <end position="117"/>
    </location>
</feature>
<proteinExistence type="predicted"/>
<feature type="domain" description="HTH LytTR-type" evidence="3">
    <location>
        <begin position="136"/>
        <end position="234"/>
    </location>
</feature>
<sequence length="236" mass="27272">MAAPINCILVDDEPVALDIMESHLSKIEDINILARCSNATEAFNVISKENIHLIFLDINMPGISGISFARSINKDLQVIFTTAYREYAVDGFNLHAADYLLKPISFERLLDAINNYRKNHSEKEITKIDEKEAEFIFVKIDRQMVKIDFEELLYIESYADYLKIHLLTDTKITRETITAIEEKLPSSKFLRTHRSFIVSIPKIESYTNEQVVILQKSIPISRSFKEQVLEKLAEYH</sequence>
<dbReference type="Gene3D" id="3.40.50.2300">
    <property type="match status" value="1"/>
</dbReference>
<dbReference type="Proteomes" id="UP000199438">
    <property type="component" value="Unassembled WGS sequence"/>
</dbReference>
<evidence type="ECO:0000259" key="2">
    <source>
        <dbReference type="PROSITE" id="PS50110"/>
    </source>
</evidence>
<evidence type="ECO:0000259" key="3">
    <source>
        <dbReference type="PROSITE" id="PS50930"/>
    </source>
</evidence>
<dbReference type="InterPro" id="IPR007492">
    <property type="entry name" value="LytTR_DNA-bd_dom"/>
</dbReference>
<dbReference type="OrthoDB" id="2168082at2"/>
<dbReference type="SUPFAM" id="SSF52172">
    <property type="entry name" value="CheY-like"/>
    <property type="match status" value="1"/>
</dbReference>
<dbReference type="GO" id="GO:0003677">
    <property type="term" value="F:DNA binding"/>
    <property type="evidence" value="ECO:0007669"/>
    <property type="project" value="InterPro"/>
</dbReference>
<dbReference type="PANTHER" id="PTHR37299:SF1">
    <property type="entry name" value="STAGE 0 SPORULATION PROTEIN A HOMOLOG"/>
    <property type="match status" value="1"/>
</dbReference>
<reference evidence="5" key="1">
    <citation type="submission" date="2016-10" db="EMBL/GenBank/DDBJ databases">
        <authorList>
            <person name="Varghese N."/>
            <person name="Submissions S."/>
        </authorList>
    </citation>
    <scope>NUCLEOTIDE SEQUENCE [LARGE SCALE GENOMIC DNA]</scope>
    <source>
        <strain evidence="5">DSM 24499</strain>
    </source>
</reference>
<dbReference type="SMART" id="SM00850">
    <property type="entry name" value="LytTR"/>
    <property type="match status" value="1"/>
</dbReference>
<dbReference type="PANTHER" id="PTHR37299">
    <property type="entry name" value="TRANSCRIPTIONAL REGULATOR-RELATED"/>
    <property type="match status" value="1"/>
</dbReference>
<name>A0A1I1HZX8_9FLAO</name>
<dbReference type="STRING" id="1334022.SAMN04487907_103242"/>
<gene>
    <name evidence="4" type="ORF">SAMN04487907_103242</name>
</gene>
<organism evidence="4 5">
    <name type="scientific">Zunongwangia mangrovi</name>
    <dbReference type="NCBI Taxonomy" id="1334022"/>
    <lineage>
        <taxon>Bacteria</taxon>
        <taxon>Pseudomonadati</taxon>
        <taxon>Bacteroidota</taxon>
        <taxon>Flavobacteriia</taxon>
        <taxon>Flavobacteriales</taxon>
        <taxon>Flavobacteriaceae</taxon>
        <taxon>Zunongwangia</taxon>
    </lineage>
</organism>
<evidence type="ECO:0000313" key="5">
    <source>
        <dbReference type="Proteomes" id="UP000199438"/>
    </source>
</evidence>
<dbReference type="Gene3D" id="2.40.50.1020">
    <property type="entry name" value="LytTr DNA-binding domain"/>
    <property type="match status" value="1"/>
</dbReference>
<dbReference type="RefSeq" id="WP_092542003.1">
    <property type="nucleotide sequence ID" value="NZ_FOKV01000003.1"/>
</dbReference>
<dbReference type="PROSITE" id="PS50930">
    <property type="entry name" value="HTH_LYTTR"/>
    <property type="match status" value="1"/>
</dbReference>
<evidence type="ECO:0000313" key="4">
    <source>
        <dbReference type="EMBL" id="SFC29729.1"/>
    </source>
</evidence>
<dbReference type="Pfam" id="PF04397">
    <property type="entry name" value="LytTR"/>
    <property type="match status" value="1"/>
</dbReference>
<dbReference type="InterPro" id="IPR001789">
    <property type="entry name" value="Sig_transdc_resp-reg_receiver"/>
</dbReference>
<dbReference type="EMBL" id="FOKV01000003">
    <property type="protein sequence ID" value="SFC29729.1"/>
    <property type="molecule type" value="Genomic_DNA"/>
</dbReference>
<dbReference type="InterPro" id="IPR011006">
    <property type="entry name" value="CheY-like_superfamily"/>
</dbReference>
<dbReference type="InterPro" id="IPR046947">
    <property type="entry name" value="LytR-like"/>
</dbReference>
<dbReference type="GO" id="GO:0000156">
    <property type="term" value="F:phosphorelay response regulator activity"/>
    <property type="evidence" value="ECO:0007669"/>
    <property type="project" value="InterPro"/>
</dbReference>
<dbReference type="AlphaFoldDB" id="A0A1I1HZX8"/>
<accession>A0A1I1HZX8</accession>
<protein>
    <submittedName>
        <fullName evidence="4">Two component transcriptional regulator, LytTR family</fullName>
    </submittedName>
</protein>
<feature type="modified residue" description="4-aspartylphosphate" evidence="1">
    <location>
        <position position="57"/>
    </location>
</feature>
<dbReference type="SMART" id="SM00448">
    <property type="entry name" value="REC"/>
    <property type="match status" value="1"/>
</dbReference>
<keyword evidence="1" id="KW-0597">Phosphoprotein</keyword>
<dbReference type="Pfam" id="PF00072">
    <property type="entry name" value="Response_reg"/>
    <property type="match status" value="1"/>
</dbReference>
<keyword evidence="5" id="KW-1185">Reference proteome</keyword>